<keyword evidence="1" id="KW-0472">Membrane</keyword>
<keyword evidence="1" id="KW-1133">Transmembrane helix</keyword>
<feature type="non-terminal residue" evidence="2">
    <location>
        <position position="1"/>
    </location>
</feature>
<reference evidence="2" key="1">
    <citation type="journal article" date="2014" name="Front. Microbiol.">
        <title>High frequency of phylogenetically diverse reductive dehalogenase-homologous genes in deep subseafloor sedimentary metagenomes.</title>
        <authorList>
            <person name="Kawai M."/>
            <person name="Futagami T."/>
            <person name="Toyoda A."/>
            <person name="Takaki Y."/>
            <person name="Nishi S."/>
            <person name="Hori S."/>
            <person name="Arai W."/>
            <person name="Tsubouchi T."/>
            <person name="Morono Y."/>
            <person name="Uchiyama I."/>
            <person name="Ito T."/>
            <person name="Fujiyama A."/>
            <person name="Inagaki F."/>
            <person name="Takami H."/>
        </authorList>
    </citation>
    <scope>NUCLEOTIDE SEQUENCE</scope>
    <source>
        <strain evidence="2">Expedition CK06-06</strain>
    </source>
</reference>
<organism evidence="2">
    <name type="scientific">marine sediment metagenome</name>
    <dbReference type="NCBI Taxonomy" id="412755"/>
    <lineage>
        <taxon>unclassified sequences</taxon>
        <taxon>metagenomes</taxon>
        <taxon>ecological metagenomes</taxon>
    </lineage>
</organism>
<name>X1S702_9ZZZZ</name>
<keyword evidence="1" id="KW-0812">Transmembrane</keyword>
<dbReference type="AlphaFoldDB" id="X1S702"/>
<feature type="transmembrane region" description="Helical" evidence="1">
    <location>
        <begin position="25"/>
        <end position="41"/>
    </location>
</feature>
<comment type="caution">
    <text evidence="2">The sequence shown here is derived from an EMBL/GenBank/DDBJ whole genome shotgun (WGS) entry which is preliminary data.</text>
</comment>
<proteinExistence type="predicted"/>
<protein>
    <submittedName>
        <fullName evidence="2">Uncharacterized protein</fullName>
    </submittedName>
</protein>
<accession>X1S702</accession>
<evidence type="ECO:0000256" key="1">
    <source>
        <dbReference type="SAM" id="Phobius"/>
    </source>
</evidence>
<dbReference type="EMBL" id="BARW01022754">
    <property type="protein sequence ID" value="GAI88688.1"/>
    <property type="molecule type" value="Genomic_DNA"/>
</dbReference>
<evidence type="ECO:0000313" key="2">
    <source>
        <dbReference type="EMBL" id="GAI88688.1"/>
    </source>
</evidence>
<gene>
    <name evidence="2" type="ORF">S12H4_37884</name>
</gene>
<sequence>GAVGAITAVIAERFTKTTKYVDDNLTIPLVSAALMGILYILC</sequence>